<dbReference type="EMBL" id="JABBGA010000003">
    <property type="protein sequence ID" value="NML25052.1"/>
    <property type="molecule type" value="Genomic_DNA"/>
</dbReference>
<dbReference type="Gene3D" id="3.40.50.10140">
    <property type="entry name" value="Toll/interleukin-1 receptor homology (TIR) domain"/>
    <property type="match status" value="1"/>
</dbReference>
<dbReference type="InterPro" id="IPR000157">
    <property type="entry name" value="TIR_dom"/>
</dbReference>
<accession>A0A848G1F3</accession>
<comment type="caution">
    <text evidence="2">The sequence shown here is derived from an EMBL/GenBank/DDBJ whole genome shotgun (WGS) entry which is preliminary data.</text>
</comment>
<protein>
    <submittedName>
        <fullName evidence="2">Toll/interleukin-1 receptor domain-containing protein</fullName>
    </submittedName>
</protein>
<dbReference type="AlphaFoldDB" id="A0A848G1F3"/>
<dbReference type="GO" id="GO:0007165">
    <property type="term" value="P:signal transduction"/>
    <property type="evidence" value="ECO:0007669"/>
    <property type="project" value="InterPro"/>
</dbReference>
<proteinExistence type="predicted"/>
<sequence>MPYPAALGHRPLEVDEAYAALTQYAADYGREPLLLLMHAAVPETLRPDLLNLIRVNFLAARGPDTSLEADVLFSPLATALGGGYYRIDAQVRWHCLVMLRSLYRHDPRPRIRRIAELLWRYVEAREHQASRAADPQLAEFLDIQRWVALAFLEPGSAAHAFADALRQAGDSRSEVTLRLGGLAAAIEIPLAGQPELLAYARGLDALAGGNEEAGRQLLEALGDGDIRVGDIVLRPGELLADSAAPSLRPDTKGTPASRRICLVLAGRGSTRDPMDGSLIDFEALYPAITQGLARLDIASRRFDLPASDSIQILLDADLVLGDLSGADPDTCYQLGLALALRPEGVQLIARRDSWQGVDALALGLIHEYDAPESTPAGLARFAAWLAGSLQGPGTPLARSPVYLDLDLRPPHLDEDAIAQPLPAWPSRPQALLIQAHGLRVDPASGRSIDLDDSRASLGRALQGAGIDIRRADDDATPGSPDFLRQLLEADLVVADLSTLPPDTLLQLGLRHGLRPGRNLLLAEAETPLPISLRSQKVLRYKRVNTHLDTREQADLNAMLQAALVHLLAQTRADSPVYEALPALHPPSPRPARIFVSYPQTYTPYVRPLVAALKGLGLEVSWDMDLSSGHDWATALSRMLEEADAVICVAGRDTAAREFPMAEIQRSVELGKRLIPVLVEPIDAPPELTSRSAANPERNGRLRYLLDGWREDDFDALVAEIAERIRTRLGAPEQAPPADSNGQATRQLSIRVLRAGQLEVQCADESGRHDWRQAYDPAAVALAADTFQHQTPRTGQALDVLTDLLIPSALAGLPRASAYRLILGPEAVPWPWELMLSWRLHALRKAIPVLRRSDGNLFSVLREPPRRALLVHSRPQSEAPIRADGLDALQGAGFEVTISTGEPRETLLALTSGDFGLVIINGRSSAGDGRAGMLLGDGVALGSEDLAQMRLTPEVVILHAPEVDHGGLASLMAPALQKAGVRCVVAPAWGTGGPADAAYHDTLLSLLAGGERFADAHAGAVAACFDAAPQDGQWAAYQAWGEPDFRFPGLAPA</sequence>
<reference evidence="2 3" key="1">
    <citation type="submission" date="2020-04" db="EMBL/GenBank/DDBJ databases">
        <title>Zoogloea sp. G-4-1-14 isolated from soil.</title>
        <authorList>
            <person name="Dahal R.H."/>
        </authorList>
    </citation>
    <scope>NUCLEOTIDE SEQUENCE [LARGE SCALE GENOMIC DNA]</scope>
    <source>
        <strain evidence="2 3">G-4-1-14</strain>
    </source>
</reference>
<dbReference type="Pfam" id="PF13676">
    <property type="entry name" value="TIR_2"/>
    <property type="match status" value="1"/>
</dbReference>
<name>A0A848G1F3_9RHOO</name>
<dbReference type="SUPFAM" id="SSF52200">
    <property type="entry name" value="Toll/Interleukin receptor TIR domain"/>
    <property type="match status" value="1"/>
</dbReference>
<evidence type="ECO:0000313" key="2">
    <source>
        <dbReference type="EMBL" id="NML25052.1"/>
    </source>
</evidence>
<organism evidence="2 3">
    <name type="scientific">Zoogloea dura</name>
    <dbReference type="NCBI Taxonomy" id="2728840"/>
    <lineage>
        <taxon>Bacteria</taxon>
        <taxon>Pseudomonadati</taxon>
        <taxon>Pseudomonadota</taxon>
        <taxon>Betaproteobacteria</taxon>
        <taxon>Rhodocyclales</taxon>
        <taxon>Zoogloeaceae</taxon>
        <taxon>Zoogloea</taxon>
    </lineage>
</organism>
<evidence type="ECO:0000259" key="1">
    <source>
        <dbReference type="Pfam" id="PF13676"/>
    </source>
</evidence>
<dbReference type="Proteomes" id="UP000580043">
    <property type="component" value="Unassembled WGS sequence"/>
</dbReference>
<evidence type="ECO:0000313" key="3">
    <source>
        <dbReference type="Proteomes" id="UP000580043"/>
    </source>
</evidence>
<keyword evidence="3" id="KW-1185">Reference proteome</keyword>
<dbReference type="RefSeq" id="WP_169144703.1">
    <property type="nucleotide sequence ID" value="NZ_JABBGA010000003.1"/>
</dbReference>
<gene>
    <name evidence="2" type="ORF">HHL15_04830</name>
</gene>
<dbReference type="InterPro" id="IPR035897">
    <property type="entry name" value="Toll_tir_struct_dom_sf"/>
</dbReference>
<feature type="domain" description="TIR" evidence="1">
    <location>
        <begin position="593"/>
        <end position="690"/>
    </location>
</feature>
<keyword evidence="2" id="KW-0675">Receptor</keyword>